<dbReference type="Pfam" id="PF13193">
    <property type="entry name" value="AMP-binding_C"/>
    <property type="match status" value="1"/>
</dbReference>
<evidence type="ECO:0000256" key="1">
    <source>
        <dbReference type="ARBA" id="ARBA00004275"/>
    </source>
</evidence>
<dbReference type="GO" id="GO:0005777">
    <property type="term" value="C:peroxisome"/>
    <property type="evidence" value="ECO:0007669"/>
    <property type="project" value="UniProtKB-SubCell"/>
</dbReference>
<evidence type="ECO:0000313" key="7">
    <source>
        <dbReference type="EMBL" id="KAJ8711127.1"/>
    </source>
</evidence>
<feature type="domain" description="AMP-binding enzyme C-terminal" evidence="6">
    <location>
        <begin position="457"/>
        <end position="533"/>
    </location>
</feature>
<evidence type="ECO:0008006" key="9">
    <source>
        <dbReference type="Google" id="ProtNLM"/>
    </source>
</evidence>
<evidence type="ECO:0000256" key="3">
    <source>
        <dbReference type="ARBA" id="ARBA00022598"/>
    </source>
</evidence>
<reference evidence="7" key="1">
    <citation type="submission" date="2023-03" db="EMBL/GenBank/DDBJ databases">
        <title>Chromosome-level genomes of two armyworms, Mythimna separata and Mythimna loreyi, provide insights into the biosynthesis and reception of sex pheromones.</title>
        <authorList>
            <person name="Zhao H."/>
        </authorList>
    </citation>
    <scope>NUCLEOTIDE SEQUENCE</scope>
    <source>
        <strain evidence="7">BeijingLab</strain>
        <tissue evidence="7">Pupa</tissue>
    </source>
</reference>
<evidence type="ECO:0000313" key="8">
    <source>
        <dbReference type="Proteomes" id="UP001231518"/>
    </source>
</evidence>
<dbReference type="InterPro" id="IPR042099">
    <property type="entry name" value="ANL_N_sf"/>
</dbReference>
<evidence type="ECO:0000256" key="2">
    <source>
        <dbReference type="ARBA" id="ARBA00006432"/>
    </source>
</evidence>
<keyword evidence="4" id="KW-0576">Peroxisome</keyword>
<dbReference type="AlphaFoldDB" id="A0AAD7YDE7"/>
<dbReference type="EMBL" id="JARGEI010000022">
    <property type="protein sequence ID" value="KAJ8711127.1"/>
    <property type="molecule type" value="Genomic_DNA"/>
</dbReference>
<dbReference type="PANTHER" id="PTHR24096:SF149">
    <property type="entry name" value="AMP-BINDING DOMAIN-CONTAINING PROTEIN-RELATED"/>
    <property type="match status" value="1"/>
</dbReference>
<name>A0AAD7YDE7_MYTSE</name>
<dbReference type="InterPro" id="IPR045851">
    <property type="entry name" value="AMP-bd_C_sf"/>
</dbReference>
<feature type="domain" description="AMP-dependent synthetase/ligase" evidence="5">
    <location>
        <begin position="47"/>
        <end position="406"/>
    </location>
</feature>
<dbReference type="Proteomes" id="UP001231518">
    <property type="component" value="Chromosome 21"/>
</dbReference>
<comment type="caution">
    <text evidence="7">The sequence shown here is derived from an EMBL/GenBank/DDBJ whole genome shotgun (WGS) entry which is preliminary data.</text>
</comment>
<comment type="similarity">
    <text evidence="2">Belongs to the ATP-dependent AMP-binding enzyme family.</text>
</comment>
<dbReference type="InterPro" id="IPR000873">
    <property type="entry name" value="AMP-dep_synth/lig_dom"/>
</dbReference>
<dbReference type="Gene3D" id="3.40.50.12780">
    <property type="entry name" value="N-terminal domain of ligase-like"/>
    <property type="match status" value="1"/>
</dbReference>
<protein>
    <recommendedName>
        <fullName evidence="9">Luciferin 4-monooxygenase-like</fullName>
    </recommendedName>
</protein>
<evidence type="ECO:0000259" key="5">
    <source>
        <dbReference type="Pfam" id="PF00501"/>
    </source>
</evidence>
<organism evidence="7 8">
    <name type="scientific">Mythimna separata</name>
    <name type="common">Oriental armyworm</name>
    <name type="synonym">Pseudaletia separata</name>
    <dbReference type="NCBI Taxonomy" id="271217"/>
    <lineage>
        <taxon>Eukaryota</taxon>
        <taxon>Metazoa</taxon>
        <taxon>Ecdysozoa</taxon>
        <taxon>Arthropoda</taxon>
        <taxon>Hexapoda</taxon>
        <taxon>Insecta</taxon>
        <taxon>Pterygota</taxon>
        <taxon>Neoptera</taxon>
        <taxon>Endopterygota</taxon>
        <taxon>Lepidoptera</taxon>
        <taxon>Glossata</taxon>
        <taxon>Ditrysia</taxon>
        <taxon>Noctuoidea</taxon>
        <taxon>Noctuidae</taxon>
        <taxon>Noctuinae</taxon>
        <taxon>Hadenini</taxon>
        <taxon>Mythimna</taxon>
    </lineage>
</organism>
<keyword evidence="3" id="KW-0436">Ligase</keyword>
<evidence type="ECO:0000259" key="6">
    <source>
        <dbReference type="Pfam" id="PF13193"/>
    </source>
</evidence>
<proteinExistence type="inferred from homology"/>
<keyword evidence="8" id="KW-1185">Reference proteome</keyword>
<evidence type="ECO:0000256" key="4">
    <source>
        <dbReference type="ARBA" id="ARBA00023140"/>
    </source>
</evidence>
<comment type="subcellular location">
    <subcellularLocation>
        <location evidence="1">Peroxisome</location>
    </subcellularLocation>
</comment>
<accession>A0AAD7YDE7</accession>
<dbReference type="Pfam" id="PF00501">
    <property type="entry name" value="AMP-binding"/>
    <property type="match status" value="1"/>
</dbReference>
<gene>
    <name evidence="7" type="ORF">PYW07_008369</name>
</gene>
<dbReference type="GO" id="GO:0016405">
    <property type="term" value="F:CoA-ligase activity"/>
    <property type="evidence" value="ECO:0007669"/>
    <property type="project" value="TreeGrafter"/>
</dbReference>
<dbReference type="SUPFAM" id="SSF56801">
    <property type="entry name" value="Acetyl-CoA synthetase-like"/>
    <property type="match status" value="1"/>
</dbReference>
<dbReference type="Gene3D" id="3.30.300.30">
    <property type="match status" value="1"/>
</dbReference>
<dbReference type="PANTHER" id="PTHR24096">
    <property type="entry name" value="LONG-CHAIN-FATTY-ACID--COA LIGASE"/>
    <property type="match status" value="1"/>
</dbReference>
<sequence length="551" mass="61667">MAQFGYKNEIIDNYVNEFTSRIVAETGIPSDRYHLGKIILQSLKDDPDFVLQIDAGPGESETNGSMLKRSIQCATWFRNLGLKTGDTIILMAPNHQDQPVPFYAALYLGVAIAAIDRFLGVNELKNTFNIIKPKIIFCQSEKVQEVQKAVAILNLDSKIVSFDTSPDTVSFSEMLQRHSDDVDVENFKPADFDPEDTIALLISTSGTTGLPKSAALTHMNFAANGPYMCAFAKKLPPTRSALLVAPLQWLSVLLHYIFSSFFKYTRIQSSHTLTTEHILEIIEKYEPTYMILSPTMMTTLLNAAKKANSDFSCYEVIYLGGSAVPKNLVEELRIMAPNAIVVDVYGMSEVGSVVFHSVDSPVGSSGKPFAHLQYKLVHVETGEEIKEPNRNGEVWIKSRGGFKGYYNNPEATAEGLSKDGWFMTGDMMYRDEEWNFYFVERIKLLLKYRNHQISPVELEDVIRQHPGVQDVAVTSLPDAECGDLPVACVIPRLGAHLTEAEIKDLVKEKLTDTKQLRGGVIFLKELPLTTSTKVHRRKLKEIAMEHLRIST</sequence>
<dbReference type="InterPro" id="IPR025110">
    <property type="entry name" value="AMP-bd_C"/>
</dbReference>